<accession>A0A6J6U6E9</accession>
<sequence length="489" mass="53688">MKRFTIGLFIGSLLLALFPFLANAQPLENCRIEASNWNAVSLGFPVRTERLAHIRNPKILVLPYQLKGEPKFEITDWHKAKFAEVGKNISQLSNDFSNVNFIFSQTVQLTATAADLDEVKMNVQSTWQKDFDNSTFGFVEKALLEADKFTDYKGIDAVILFGSSASVNQMIAEAMEFTKDLNYKNNPKKANGGNWSDPIKTSEGEINNTILLYNDFTAPTITHEIMHLYGLTDLYGAKTSPPLSLMSDGTKIALLPYELWIIGWLPDSNVTCVSLKNEISQNLKDNRFVLNYSKGHQSLVIPTGSTTALIVDVVIYKQSTYLLYYSLDNEARPAIITFPPVKTLDGSLNITGYAGVSAQLTSPDYTVLISDNDGSSVVINVIPSGKISSEESKQLINLAELKKLENDRLTKAKQEADAKAAVELRAKQEADAKAAADRAAADLLAQQKAAAAARAAALKKTTIICIKGKLTKKVTSVKPVCPTGYKKKT</sequence>
<evidence type="ECO:0000313" key="1">
    <source>
        <dbReference type="EMBL" id="CAB4755116.1"/>
    </source>
</evidence>
<dbReference type="AlphaFoldDB" id="A0A6J6U6E9"/>
<gene>
    <name evidence="1" type="ORF">UFOPK2837_00821</name>
</gene>
<proteinExistence type="predicted"/>
<organism evidence="1">
    <name type="scientific">freshwater metagenome</name>
    <dbReference type="NCBI Taxonomy" id="449393"/>
    <lineage>
        <taxon>unclassified sequences</taxon>
        <taxon>metagenomes</taxon>
        <taxon>ecological metagenomes</taxon>
    </lineage>
</organism>
<reference evidence="1" key="1">
    <citation type="submission" date="2020-05" db="EMBL/GenBank/DDBJ databases">
        <authorList>
            <person name="Chiriac C."/>
            <person name="Salcher M."/>
            <person name="Ghai R."/>
            <person name="Kavagutti S V."/>
        </authorList>
    </citation>
    <scope>NUCLEOTIDE SEQUENCE</scope>
</reference>
<protein>
    <submittedName>
        <fullName evidence="1">Unannotated protein</fullName>
    </submittedName>
</protein>
<name>A0A6J6U6E9_9ZZZZ</name>
<dbReference type="EMBL" id="CAEZZF010000067">
    <property type="protein sequence ID" value="CAB4755116.1"/>
    <property type="molecule type" value="Genomic_DNA"/>
</dbReference>